<gene>
    <name evidence="2" type="ORF">SCF082_LOCUS17965</name>
</gene>
<keyword evidence="3" id="KW-1185">Reference proteome</keyword>
<evidence type="ECO:0000313" key="2">
    <source>
        <dbReference type="EMBL" id="CAK9027543.1"/>
    </source>
</evidence>
<sequence length="596" mass="66895">MLASLSSLPSLLSSSTGLGAFASTGSQSVAVVNLVISLAILVILFLLLPWRRLRWPLPMPWDIFRQVSFANLRMVCPESHALDSELLEVTELDPKRFRDVKSDEATLPLQELLEWIAKHPFTGYKGGIARLVAKILWLERGNPDLESEIQGFNDIDLICFLQDGEEQQKAEMKELVDAGLSIGGIPVEAQDVEYSYDTIPHVLATRDLTQNQCIIVSDGAGRVFLINAQICHKHTLQSKTAPAAASDNSTLDDLGNVVAKPRAVGRAIIQWMKGRARIVELSEATTKFYRAQKLPKMTLFQVFCKAKGNEMYMKVYTELLRLGFVDHQQFPHVLWGECYAYVNSLISRHGYRLELESDFDSAAVEKWKEAKYAEQLARTRISIFRDFRFHRMVLDETFLMPYVIADTPLTAGLKGHTDAGQLEHPSREHLTRLRRLQSRTAIAAEGFEQTPLDENHVGGGVQSMSALAHDAGTVQIVERILSSGGAFLEQDDLPDDQHDPLLNQNMFGKLTMTETFLHLCRIAKIAWPRFLASFLVNGFAAVLFVLVINHVAPGQMEKEVQNVSGLDQDPGTLIEYEEVKRKGCQSKLVMYCFNMF</sequence>
<keyword evidence="1" id="KW-0812">Transmembrane</keyword>
<name>A0ABP0KMW7_9DINO</name>
<reference evidence="2 3" key="1">
    <citation type="submission" date="2024-02" db="EMBL/GenBank/DDBJ databases">
        <authorList>
            <person name="Chen Y."/>
            <person name="Shah S."/>
            <person name="Dougan E. K."/>
            <person name="Thang M."/>
            <person name="Chan C."/>
        </authorList>
    </citation>
    <scope>NUCLEOTIDE SEQUENCE [LARGE SCALE GENOMIC DNA]</scope>
</reference>
<accession>A0ABP0KMW7</accession>
<feature type="transmembrane region" description="Helical" evidence="1">
    <location>
        <begin position="29"/>
        <end position="50"/>
    </location>
</feature>
<proteinExistence type="predicted"/>
<evidence type="ECO:0000313" key="3">
    <source>
        <dbReference type="Proteomes" id="UP001642464"/>
    </source>
</evidence>
<dbReference type="Proteomes" id="UP001642464">
    <property type="component" value="Unassembled WGS sequence"/>
</dbReference>
<dbReference type="EMBL" id="CAXAMM010011958">
    <property type="protein sequence ID" value="CAK9027543.1"/>
    <property type="molecule type" value="Genomic_DNA"/>
</dbReference>
<feature type="transmembrane region" description="Helical" evidence="1">
    <location>
        <begin position="530"/>
        <end position="552"/>
    </location>
</feature>
<keyword evidence="1" id="KW-0472">Membrane</keyword>
<organism evidence="2 3">
    <name type="scientific">Durusdinium trenchii</name>
    <dbReference type="NCBI Taxonomy" id="1381693"/>
    <lineage>
        <taxon>Eukaryota</taxon>
        <taxon>Sar</taxon>
        <taxon>Alveolata</taxon>
        <taxon>Dinophyceae</taxon>
        <taxon>Suessiales</taxon>
        <taxon>Symbiodiniaceae</taxon>
        <taxon>Durusdinium</taxon>
    </lineage>
</organism>
<comment type="caution">
    <text evidence="2">The sequence shown here is derived from an EMBL/GenBank/DDBJ whole genome shotgun (WGS) entry which is preliminary data.</text>
</comment>
<evidence type="ECO:0000256" key="1">
    <source>
        <dbReference type="SAM" id="Phobius"/>
    </source>
</evidence>
<keyword evidence="1" id="KW-1133">Transmembrane helix</keyword>
<protein>
    <submittedName>
        <fullName evidence="2">THUMP domain-containing protein 2</fullName>
    </submittedName>
</protein>